<sequence length="91" mass="10864">MFFHPNTPKAVDSEEQSKGSDHVKYRRNIWTQERPKERKVKNNDAICNDKNYDDDSNDDDDDDDDDEDDDDDDDEEEEEEEEENNDCDEDQ</sequence>
<gene>
    <name evidence="2" type="ORF">ElyMa_002406400</name>
</gene>
<feature type="compositionally biased region" description="Basic and acidic residues" evidence="1">
    <location>
        <begin position="33"/>
        <end position="42"/>
    </location>
</feature>
<keyword evidence="3" id="KW-1185">Reference proteome</keyword>
<dbReference type="AlphaFoldDB" id="A0AAV4GFZ7"/>
<proteinExistence type="predicted"/>
<name>A0AAV4GFZ7_9GAST</name>
<feature type="region of interest" description="Disordered" evidence="1">
    <location>
        <begin position="1"/>
        <end position="91"/>
    </location>
</feature>
<feature type="compositionally biased region" description="Acidic residues" evidence="1">
    <location>
        <begin position="52"/>
        <end position="91"/>
    </location>
</feature>
<dbReference type="EMBL" id="BMAT01004932">
    <property type="protein sequence ID" value="GFR83980.1"/>
    <property type="molecule type" value="Genomic_DNA"/>
</dbReference>
<reference evidence="2 3" key="1">
    <citation type="journal article" date="2021" name="Elife">
        <title>Chloroplast acquisition without the gene transfer in kleptoplastic sea slugs, Plakobranchus ocellatus.</title>
        <authorList>
            <person name="Maeda T."/>
            <person name="Takahashi S."/>
            <person name="Yoshida T."/>
            <person name="Shimamura S."/>
            <person name="Takaki Y."/>
            <person name="Nagai Y."/>
            <person name="Toyoda A."/>
            <person name="Suzuki Y."/>
            <person name="Arimoto A."/>
            <person name="Ishii H."/>
            <person name="Satoh N."/>
            <person name="Nishiyama T."/>
            <person name="Hasebe M."/>
            <person name="Maruyama T."/>
            <person name="Minagawa J."/>
            <person name="Obokata J."/>
            <person name="Shigenobu S."/>
        </authorList>
    </citation>
    <scope>NUCLEOTIDE SEQUENCE [LARGE SCALE GENOMIC DNA]</scope>
</reference>
<evidence type="ECO:0000256" key="1">
    <source>
        <dbReference type="SAM" id="MobiDB-lite"/>
    </source>
</evidence>
<evidence type="ECO:0000313" key="2">
    <source>
        <dbReference type="EMBL" id="GFR83980.1"/>
    </source>
</evidence>
<feature type="compositionally biased region" description="Basic and acidic residues" evidence="1">
    <location>
        <begin position="11"/>
        <end position="23"/>
    </location>
</feature>
<protein>
    <submittedName>
        <fullName evidence="2">Uncharacterized protein</fullName>
    </submittedName>
</protein>
<organism evidence="2 3">
    <name type="scientific">Elysia marginata</name>
    <dbReference type="NCBI Taxonomy" id="1093978"/>
    <lineage>
        <taxon>Eukaryota</taxon>
        <taxon>Metazoa</taxon>
        <taxon>Spiralia</taxon>
        <taxon>Lophotrochozoa</taxon>
        <taxon>Mollusca</taxon>
        <taxon>Gastropoda</taxon>
        <taxon>Heterobranchia</taxon>
        <taxon>Euthyneura</taxon>
        <taxon>Panpulmonata</taxon>
        <taxon>Sacoglossa</taxon>
        <taxon>Placobranchoidea</taxon>
        <taxon>Plakobranchidae</taxon>
        <taxon>Elysia</taxon>
    </lineage>
</organism>
<dbReference type="Proteomes" id="UP000762676">
    <property type="component" value="Unassembled WGS sequence"/>
</dbReference>
<accession>A0AAV4GFZ7</accession>
<evidence type="ECO:0000313" key="3">
    <source>
        <dbReference type="Proteomes" id="UP000762676"/>
    </source>
</evidence>
<comment type="caution">
    <text evidence="2">The sequence shown here is derived from an EMBL/GenBank/DDBJ whole genome shotgun (WGS) entry which is preliminary data.</text>
</comment>